<sequence>MTNGVPEGKRKRGGIDRRTAVKGGLAAGVVLATGTGLVRAAVPGSRGEENGVITVRGQSPTRANIPTAEDPRASGGALLALRTAETPPESGWYATYTVDAPAAGIYRLAAVATAPVEQPHVEDPGSYISLTVNDGPRTPLAASQPHWYESAAAWGDLSVLAMGDVELRGGPNALTFTVDRPTVLAEYTGYRFLLDEFTLTPVGLALRDVSIQDPAENLGHYRGDEPAALHFRLNGRPARAETVSYTVLDYFSQEVTTGTVTVPAGATTATIPVPPGLPPGNYRVRAALDTAPGASVTGCFAHLPQRRAAEGPANRFGVNIASFALVPPTRLDALAAGLKAMGAGWVRDGSAWPAAQRERGAPFDSRLYGRVIRTLRDRGLAVLEVISPPPDWAMTETSVPLAADLRDAYRYAAHLAGRNNDTVADALHLSNEPDVDATSSTGDQHAAFVKAAALGITDQPHAPSVVLPGIAVRGVFQELMLWNGVVRYADVWSFHGYPPPGEEDPEFPSAAEDQWELRELYGAGSPLWMTECGAMLPAEPGQDLTFERQVTQARYLVLSTVESLAQGTTRQFWFCGPPCTDDGVSFAMLSRDFQPWPSFSAFAAMASLLSEAEFVTTLEELLPDAAGFVFRDGRRTVTVVYAPGSGQVVEVPVPGGTVELHDIMGARRRTLTPTDRGTVRVPTGPDPFYLVSDAPPALPATPPPGDGRDRSGPLSDPLSRPLSAAEHIVLNQRFAPENAAPNKEDGDAEPPLGYRIPHTARMSVDVYNFNGTARTVALKGRAFGGWLVEPTGRQEVTVPAMGRVGVEFDVTAGELVGRGVDYPLVFEGVLGAERVPPSVSLIHRATPGRPGRPVPLAPVIDKVSPRDGANVTGPEVLLRARVTDALAGVDPARINVEIDGERTSHSFAPDTGRLTASLSLAPGRHTLRIRAWNTAHASALATAVVTVRG</sequence>
<feature type="region of interest" description="Disordered" evidence="1">
    <location>
        <begin position="671"/>
        <end position="720"/>
    </location>
</feature>
<proteinExistence type="predicted"/>
<evidence type="ECO:0000313" key="3">
    <source>
        <dbReference type="Proteomes" id="UP001183246"/>
    </source>
</evidence>
<feature type="compositionally biased region" description="Pro residues" evidence="1">
    <location>
        <begin position="696"/>
        <end position="705"/>
    </location>
</feature>
<comment type="caution">
    <text evidence="2">The sequence shown here is derived from an EMBL/GenBank/DDBJ whole genome shotgun (WGS) entry which is preliminary data.</text>
</comment>
<dbReference type="InterPro" id="IPR051923">
    <property type="entry name" value="Glycosyl_Hydrolase_39"/>
</dbReference>
<evidence type="ECO:0000313" key="2">
    <source>
        <dbReference type="EMBL" id="MDT0341961.1"/>
    </source>
</evidence>
<dbReference type="EMBL" id="JAVREL010000002">
    <property type="protein sequence ID" value="MDT0341961.1"/>
    <property type="molecule type" value="Genomic_DNA"/>
</dbReference>
<dbReference type="InterPro" id="IPR017853">
    <property type="entry name" value="GH"/>
</dbReference>
<evidence type="ECO:0000256" key="1">
    <source>
        <dbReference type="SAM" id="MobiDB-lite"/>
    </source>
</evidence>
<dbReference type="Gene3D" id="2.60.40.10">
    <property type="entry name" value="Immunoglobulins"/>
    <property type="match status" value="1"/>
</dbReference>
<dbReference type="PANTHER" id="PTHR12631:SF10">
    <property type="entry name" value="BETA-XYLOSIDASE-LIKE PROTEIN-RELATED"/>
    <property type="match status" value="1"/>
</dbReference>
<keyword evidence="3" id="KW-1185">Reference proteome</keyword>
<gene>
    <name evidence="2" type="ORF">RM590_04825</name>
</gene>
<dbReference type="Gene3D" id="2.60.120.260">
    <property type="entry name" value="Galactose-binding domain-like"/>
    <property type="match status" value="1"/>
</dbReference>
<dbReference type="PANTHER" id="PTHR12631">
    <property type="entry name" value="ALPHA-L-IDURONIDASE"/>
    <property type="match status" value="1"/>
</dbReference>
<dbReference type="InterPro" id="IPR013783">
    <property type="entry name" value="Ig-like_fold"/>
</dbReference>
<protein>
    <submittedName>
        <fullName evidence="2">Uncharacterized protein</fullName>
    </submittedName>
</protein>
<dbReference type="RefSeq" id="WP_311703095.1">
    <property type="nucleotide sequence ID" value="NZ_JAVREL010000002.1"/>
</dbReference>
<dbReference type="Gene3D" id="3.20.20.80">
    <property type="entry name" value="Glycosidases"/>
    <property type="match status" value="1"/>
</dbReference>
<dbReference type="SUPFAM" id="SSF51445">
    <property type="entry name" value="(Trans)glycosidases"/>
    <property type="match status" value="1"/>
</dbReference>
<dbReference type="Proteomes" id="UP001183246">
    <property type="component" value="Unassembled WGS sequence"/>
</dbReference>
<name>A0ABU2MK25_9ACTN</name>
<feature type="region of interest" description="Disordered" evidence="1">
    <location>
        <begin position="733"/>
        <end position="752"/>
    </location>
</feature>
<reference evidence="3" key="1">
    <citation type="submission" date="2023-07" db="EMBL/GenBank/DDBJ databases">
        <title>30 novel species of actinomycetes from the DSMZ collection.</title>
        <authorList>
            <person name="Nouioui I."/>
        </authorList>
    </citation>
    <scope>NUCLEOTIDE SEQUENCE [LARGE SCALE GENOMIC DNA]</scope>
    <source>
        <strain evidence="3">DSM 44938</strain>
    </source>
</reference>
<dbReference type="PROSITE" id="PS51318">
    <property type="entry name" value="TAT"/>
    <property type="match status" value="1"/>
</dbReference>
<dbReference type="CDD" id="cd11304">
    <property type="entry name" value="Cadherin_repeat"/>
    <property type="match status" value="1"/>
</dbReference>
<organism evidence="2 3">
    <name type="scientific">Streptomyces litchfieldiae</name>
    <dbReference type="NCBI Taxonomy" id="3075543"/>
    <lineage>
        <taxon>Bacteria</taxon>
        <taxon>Bacillati</taxon>
        <taxon>Actinomycetota</taxon>
        <taxon>Actinomycetes</taxon>
        <taxon>Kitasatosporales</taxon>
        <taxon>Streptomycetaceae</taxon>
        <taxon>Streptomyces</taxon>
    </lineage>
</organism>
<accession>A0ABU2MK25</accession>
<dbReference type="InterPro" id="IPR006311">
    <property type="entry name" value="TAT_signal"/>
</dbReference>